<comment type="caution">
    <text evidence="1">The sequence shown here is derived from an EMBL/GenBank/DDBJ whole genome shotgun (WGS) entry which is preliminary data.</text>
</comment>
<keyword evidence="2" id="KW-1185">Reference proteome</keyword>
<proteinExistence type="predicted"/>
<evidence type="ECO:0000313" key="2">
    <source>
        <dbReference type="Proteomes" id="UP000265520"/>
    </source>
</evidence>
<feature type="non-terminal residue" evidence="1">
    <location>
        <position position="95"/>
    </location>
</feature>
<evidence type="ECO:0000313" key="1">
    <source>
        <dbReference type="EMBL" id="MCI05296.1"/>
    </source>
</evidence>
<sequence length="95" mass="10681">MSHFTVISSIGSYRTSLHPCRLLFRMKTKVQPSVNLIIPHYGLSLNTIGEVCAHYADYEYLVDVIGLLAGLSIDREYLKDGKVTKITVLELTDHT</sequence>
<accession>A0A392P1R7</accession>
<name>A0A392P1R7_9FABA</name>
<dbReference type="EMBL" id="LXQA010058218">
    <property type="protein sequence ID" value="MCI05296.1"/>
    <property type="molecule type" value="Genomic_DNA"/>
</dbReference>
<reference evidence="1 2" key="1">
    <citation type="journal article" date="2018" name="Front. Plant Sci.">
        <title>Red Clover (Trifolium pratense) and Zigzag Clover (T. medium) - A Picture of Genomic Similarities and Differences.</title>
        <authorList>
            <person name="Dluhosova J."/>
            <person name="Istvanek J."/>
            <person name="Nedelnik J."/>
            <person name="Repkova J."/>
        </authorList>
    </citation>
    <scope>NUCLEOTIDE SEQUENCE [LARGE SCALE GENOMIC DNA]</scope>
    <source>
        <strain evidence="2">cv. 10/8</strain>
        <tissue evidence="1">Leaf</tissue>
    </source>
</reference>
<dbReference type="Proteomes" id="UP000265520">
    <property type="component" value="Unassembled WGS sequence"/>
</dbReference>
<protein>
    <submittedName>
        <fullName evidence="1">Replication factor A protein</fullName>
    </submittedName>
</protein>
<organism evidence="1 2">
    <name type="scientific">Trifolium medium</name>
    <dbReference type="NCBI Taxonomy" id="97028"/>
    <lineage>
        <taxon>Eukaryota</taxon>
        <taxon>Viridiplantae</taxon>
        <taxon>Streptophyta</taxon>
        <taxon>Embryophyta</taxon>
        <taxon>Tracheophyta</taxon>
        <taxon>Spermatophyta</taxon>
        <taxon>Magnoliopsida</taxon>
        <taxon>eudicotyledons</taxon>
        <taxon>Gunneridae</taxon>
        <taxon>Pentapetalae</taxon>
        <taxon>rosids</taxon>
        <taxon>fabids</taxon>
        <taxon>Fabales</taxon>
        <taxon>Fabaceae</taxon>
        <taxon>Papilionoideae</taxon>
        <taxon>50 kb inversion clade</taxon>
        <taxon>NPAAA clade</taxon>
        <taxon>Hologalegina</taxon>
        <taxon>IRL clade</taxon>
        <taxon>Trifolieae</taxon>
        <taxon>Trifolium</taxon>
    </lineage>
</organism>
<dbReference type="AlphaFoldDB" id="A0A392P1R7"/>